<dbReference type="InterPro" id="IPR046364">
    <property type="entry name" value="Exo70_C"/>
</dbReference>
<keyword evidence="3" id="KW-0653">Protein transport</keyword>
<evidence type="ECO:0000256" key="1">
    <source>
        <dbReference type="ARBA" id="ARBA00006756"/>
    </source>
</evidence>
<evidence type="ECO:0000256" key="4">
    <source>
        <dbReference type="SAM" id="MobiDB-lite"/>
    </source>
</evidence>
<dbReference type="InterPro" id="IPR016159">
    <property type="entry name" value="Cullin_repeat-like_dom_sf"/>
</dbReference>
<dbReference type="GO" id="GO:0000145">
    <property type="term" value="C:exocyst"/>
    <property type="evidence" value="ECO:0007669"/>
    <property type="project" value="InterPro"/>
</dbReference>
<dbReference type="EMBL" id="JAYWIO010000003">
    <property type="protein sequence ID" value="KAK7276045.1"/>
    <property type="molecule type" value="Genomic_DNA"/>
</dbReference>
<dbReference type="InterPro" id="IPR004140">
    <property type="entry name" value="Exo70"/>
</dbReference>
<sequence>MQPEVCRFVGFVSAVVGLLCYALSSSFNHLFGHWNFLKIFIYSCFSFIIIFMTMFAKVWKFSTSSTLFKTRMAVLVLLATTVYSYFYDKAVNQKPDAYIVISCAAFAFMSLSLSKQSQCGCEVDLLNFFLGCLTLLLMKINLWLFFVGAGFSYSLIILRSSLDATPQSGFSTDYIAIQVDSQEVNTNSVIQVDSKHINTDSANQMNLQQVNGALTVTQFEAYVSELNVEDSRIIHNFDVYLEDKVVTDDNLLINLLPKETINNLQEKVKLMVTAGFEKECCHVYSSCRKQFLQKCIFQLQLTKSIRDRAQRGIRFPHRVPRWIRLSQIALRILFPCERRLCQNIFYGFSAALDLSFAEVCRELTNDILSFPNKLAIEMYSLDDSGRYLGRILSSCLTVFQTLGDFIPEFESVFSDDNIYSASLKNEAITSWKRLGETIGLIFMELENHICRDMAQKPVPNGGIDPITYHVTSCLNTIFDGRDTHEQIFKEYLIPMVSGGDRKRRSSSCSTLMVQIMENLEAKSKYHTDPALGYVFLLNNYRYILLSGKDELEIILGDDWFRKHTSKFQKNLEDYQRTWDKVLDILKLDGNESAESMKEKLKLFNKEFKEMCIVQSTWFVLDEQLREQLRIPIQENLLQSYGNFIARFQGHLGKHAYEYIEYGMYDIDALLNDLFHGSELRSSKTGKHSPSKAALREKSD</sequence>
<evidence type="ECO:0000313" key="8">
    <source>
        <dbReference type="Proteomes" id="UP001372338"/>
    </source>
</evidence>
<evidence type="ECO:0000256" key="3">
    <source>
        <dbReference type="RuleBase" id="RU365026"/>
    </source>
</evidence>
<dbReference type="Pfam" id="PF03081">
    <property type="entry name" value="Exo70_C"/>
    <property type="match status" value="1"/>
</dbReference>
<evidence type="ECO:0000313" key="7">
    <source>
        <dbReference type="EMBL" id="KAK7276045.1"/>
    </source>
</evidence>
<feature type="transmembrane region" description="Helical" evidence="5">
    <location>
        <begin position="36"/>
        <end position="56"/>
    </location>
</feature>
<keyword evidence="5" id="KW-0472">Membrane</keyword>
<feature type="domain" description="Exocyst complex subunit Exo70 C-terminal" evidence="6">
    <location>
        <begin position="321"/>
        <end position="672"/>
    </location>
</feature>
<evidence type="ECO:0000256" key="2">
    <source>
        <dbReference type="ARBA" id="ARBA00022448"/>
    </source>
</evidence>
<feature type="transmembrane region" description="Helical" evidence="5">
    <location>
        <begin position="125"/>
        <end position="158"/>
    </location>
</feature>
<feature type="region of interest" description="Disordered" evidence="4">
    <location>
        <begin position="679"/>
        <end position="699"/>
    </location>
</feature>
<organism evidence="7 8">
    <name type="scientific">Crotalaria pallida</name>
    <name type="common">Smooth rattlebox</name>
    <name type="synonym">Crotalaria striata</name>
    <dbReference type="NCBI Taxonomy" id="3830"/>
    <lineage>
        <taxon>Eukaryota</taxon>
        <taxon>Viridiplantae</taxon>
        <taxon>Streptophyta</taxon>
        <taxon>Embryophyta</taxon>
        <taxon>Tracheophyta</taxon>
        <taxon>Spermatophyta</taxon>
        <taxon>Magnoliopsida</taxon>
        <taxon>eudicotyledons</taxon>
        <taxon>Gunneridae</taxon>
        <taxon>Pentapetalae</taxon>
        <taxon>rosids</taxon>
        <taxon>fabids</taxon>
        <taxon>Fabales</taxon>
        <taxon>Fabaceae</taxon>
        <taxon>Papilionoideae</taxon>
        <taxon>50 kb inversion clade</taxon>
        <taxon>genistoids sensu lato</taxon>
        <taxon>core genistoids</taxon>
        <taxon>Crotalarieae</taxon>
        <taxon>Crotalaria</taxon>
    </lineage>
</organism>
<keyword evidence="8" id="KW-1185">Reference proteome</keyword>
<keyword evidence="2 3" id="KW-0813">Transport</keyword>
<dbReference type="AlphaFoldDB" id="A0AAN9FMF2"/>
<reference evidence="7 8" key="1">
    <citation type="submission" date="2024-01" db="EMBL/GenBank/DDBJ databases">
        <title>The genomes of 5 underutilized Papilionoideae crops provide insights into root nodulation and disease resistanc.</title>
        <authorList>
            <person name="Yuan L."/>
        </authorList>
    </citation>
    <scope>NUCLEOTIDE SEQUENCE [LARGE SCALE GENOMIC DNA]</scope>
    <source>
        <strain evidence="7">ZHUSHIDOU_FW_LH</strain>
        <tissue evidence="7">Leaf</tissue>
    </source>
</reference>
<gene>
    <name evidence="7" type="ORF">RIF29_17176</name>
</gene>
<comment type="caution">
    <text evidence="7">The sequence shown here is derived from an EMBL/GenBank/DDBJ whole genome shotgun (WGS) entry which is preliminary data.</text>
</comment>
<dbReference type="SUPFAM" id="SSF74788">
    <property type="entry name" value="Cullin repeat-like"/>
    <property type="match status" value="1"/>
</dbReference>
<feature type="transmembrane region" description="Helical" evidence="5">
    <location>
        <begin position="97"/>
        <end position="113"/>
    </location>
</feature>
<keyword evidence="5" id="KW-0812">Transmembrane</keyword>
<dbReference type="Gene3D" id="1.20.1280.170">
    <property type="entry name" value="Exocyst complex component Exo70"/>
    <property type="match status" value="1"/>
</dbReference>
<dbReference type="PANTHER" id="PTHR12542">
    <property type="entry name" value="EXOCYST COMPLEX PROTEIN EXO70"/>
    <property type="match status" value="1"/>
</dbReference>
<evidence type="ECO:0000256" key="5">
    <source>
        <dbReference type="SAM" id="Phobius"/>
    </source>
</evidence>
<dbReference type="GO" id="GO:0005546">
    <property type="term" value="F:phosphatidylinositol-4,5-bisphosphate binding"/>
    <property type="evidence" value="ECO:0007669"/>
    <property type="project" value="InterPro"/>
</dbReference>
<proteinExistence type="inferred from homology"/>
<dbReference type="GO" id="GO:0015031">
    <property type="term" value="P:protein transport"/>
    <property type="evidence" value="ECO:0007669"/>
    <property type="project" value="UniProtKB-KW"/>
</dbReference>
<name>A0AAN9FMF2_CROPI</name>
<feature type="transmembrane region" description="Helical" evidence="5">
    <location>
        <begin position="68"/>
        <end position="85"/>
    </location>
</feature>
<dbReference type="Proteomes" id="UP001372338">
    <property type="component" value="Unassembled WGS sequence"/>
</dbReference>
<dbReference type="GO" id="GO:0006887">
    <property type="term" value="P:exocytosis"/>
    <property type="evidence" value="ECO:0007669"/>
    <property type="project" value="UniProtKB-KW"/>
</dbReference>
<accession>A0AAN9FMF2</accession>
<feature type="transmembrane region" description="Helical" evidence="5">
    <location>
        <begin position="5"/>
        <end position="24"/>
    </location>
</feature>
<keyword evidence="3" id="KW-0268">Exocytosis</keyword>
<dbReference type="PANTHER" id="PTHR12542:SF180">
    <property type="entry name" value="EXOCYST SUBUNIT EXO70 FAMILY PROTEIN"/>
    <property type="match status" value="1"/>
</dbReference>
<protein>
    <recommendedName>
        <fullName evidence="3">Exocyst subunit Exo70 family protein</fullName>
    </recommendedName>
</protein>
<evidence type="ECO:0000259" key="6">
    <source>
        <dbReference type="Pfam" id="PF03081"/>
    </source>
</evidence>
<comment type="similarity">
    <text evidence="1 3">Belongs to the EXO70 family.</text>
</comment>
<keyword evidence="5" id="KW-1133">Transmembrane helix</keyword>
<comment type="function">
    <text evidence="3">Component of the exocyst complex.</text>
</comment>